<evidence type="ECO:0000259" key="1">
    <source>
        <dbReference type="Pfam" id="PF01796"/>
    </source>
</evidence>
<dbReference type="PANTHER" id="PTHR34075">
    <property type="entry name" value="BLR3430 PROTEIN"/>
    <property type="match status" value="1"/>
</dbReference>
<dbReference type="SUPFAM" id="SSF50249">
    <property type="entry name" value="Nucleic acid-binding proteins"/>
    <property type="match status" value="1"/>
</dbReference>
<protein>
    <submittedName>
        <fullName evidence="2">OB-fold domain-containing protein</fullName>
    </submittedName>
</protein>
<evidence type="ECO:0000313" key="3">
    <source>
        <dbReference type="Proteomes" id="UP001222770"/>
    </source>
</evidence>
<reference evidence="2 3" key="1">
    <citation type="submission" date="2023-03" db="EMBL/GenBank/DDBJ databases">
        <title>Novosphingobium cyanobacteriorum sp. nov., isolated from a eutrophic reservoir during the Microcystis bloom period.</title>
        <authorList>
            <person name="Kang M."/>
            <person name="Le V."/>
            <person name="Ko S.-R."/>
            <person name="Lee S.-A."/>
            <person name="Ahn C.-Y."/>
        </authorList>
    </citation>
    <scope>NUCLEOTIDE SEQUENCE [LARGE SCALE GENOMIC DNA]</scope>
    <source>
        <strain evidence="2 3">HBC54</strain>
    </source>
</reference>
<evidence type="ECO:0000313" key="2">
    <source>
        <dbReference type="EMBL" id="MDF8334931.1"/>
    </source>
</evidence>
<proteinExistence type="predicted"/>
<dbReference type="InterPro" id="IPR012340">
    <property type="entry name" value="NA-bd_OB-fold"/>
</dbReference>
<accession>A0ABT6CLZ0</accession>
<name>A0ABT6CLZ0_9SPHN</name>
<feature type="domain" description="ChsH2 C-terminal OB-fold" evidence="1">
    <location>
        <begin position="51"/>
        <end position="108"/>
    </location>
</feature>
<dbReference type="InterPro" id="IPR052513">
    <property type="entry name" value="Thioester_dehydratase-like"/>
</dbReference>
<dbReference type="InterPro" id="IPR002878">
    <property type="entry name" value="ChsH2_C"/>
</dbReference>
<organism evidence="2 3">
    <name type="scientific">Novosphingobium cyanobacteriorum</name>
    <dbReference type="NCBI Taxonomy" id="3024215"/>
    <lineage>
        <taxon>Bacteria</taxon>
        <taxon>Pseudomonadati</taxon>
        <taxon>Pseudomonadota</taxon>
        <taxon>Alphaproteobacteria</taxon>
        <taxon>Sphingomonadales</taxon>
        <taxon>Sphingomonadaceae</taxon>
        <taxon>Novosphingobium</taxon>
    </lineage>
</organism>
<comment type="caution">
    <text evidence="2">The sequence shown here is derived from an EMBL/GenBank/DDBJ whole genome shotgun (WGS) entry which is preliminary data.</text>
</comment>
<dbReference type="Proteomes" id="UP001222770">
    <property type="component" value="Unassembled WGS sequence"/>
</dbReference>
<dbReference type="Pfam" id="PF01796">
    <property type="entry name" value="OB_ChsH2_C"/>
    <property type="match status" value="1"/>
</dbReference>
<dbReference type="RefSeq" id="WP_277279702.1">
    <property type="nucleotide sequence ID" value="NZ_JAROCY010000018.1"/>
</dbReference>
<sequence length="131" mass="14164">MTNSSAQVKPDEQFTAFLAEGRFMIQRGVDTGTHVFFPRVVAPLTGEELEWVEASGLGTVHSTTVVRKRPPEPSYNVALIDLAEGPRMMSRVEGIDATEVRIGMAVRALIVDAEDGPLVVFAPADQPEQAA</sequence>
<dbReference type="EMBL" id="JAROCY010000018">
    <property type="protein sequence ID" value="MDF8334931.1"/>
    <property type="molecule type" value="Genomic_DNA"/>
</dbReference>
<dbReference type="PANTHER" id="PTHR34075:SF5">
    <property type="entry name" value="BLR3430 PROTEIN"/>
    <property type="match status" value="1"/>
</dbReference>
<keyword evidence="3" id="KW-1185">Reference proteome</keyword>
<gene>
    <name evidence="2" type="ORF">POM99_17115</name>
</gene>